<feature type="region of interest" description="Disordered" evidence="1">
    <location>
        <begin position="1"/>
        <end position="28"/>
    </location>
</feature>
<reference evidence="2" key="2">
    <citation type="submission" date="2023-05" db="EMBL/GenBank/DDBJ databases">
        <authorList>
            <consortium name="Lawrence Berkeley National Laboratory"/>
            <person name="Steindorff A."/>
            <person name="Hensen N."/>
            <person name="Bonometti L."/>
            <person name="Westerberg I."/>
            <person name="Brannstrom I.O."/>
            <person name="Guillou S."/>
            <person name="Cros-Aarteil S."/>
            <person name="Calhoun S."/>
            <person name="Haridas S."/>
            <person name="Kuo A."/>
            <person name="Mondo S."/>
            <person name="Pangilinan J."/>
            <person name="Riley R."/>
            <person name="Labutti K."/>
            <person name="Andreopoulos B."/>
            <person name="Lipzen A."/>
            <person name="Chen C."/>
            <person name="Yanf M."/>
            <person name="Daum C."/>
            <person name="Ng V."/>
            <person name="Clum A."/>
            <person name="Ohm R."/>
            <person name="Martin F."/>
            <person name="Silar P."/>
            <person name="Natvig D."/>
            <person name="Lalanne C."/>
            <person name="Gautier V."/>
            <person name="Ament-Velasquez S.L."/>
            <person name="Kruys A."/>
            <person name="Hutchinson M.I."/>
            <person name="Powell A.J."/>
            <person name="Barry K."/>
            <person name="Miller A.N."/>
            <person name="Grigoriev I.V."/>
            <person name="Debuchy R."/>
            <person name="Gladieux P."/>
            <person name="Thoren M.H."/>
            <person name="Johannesson H."/>
        </authorList>
    </citation>
    <scope>NUCLEOTIDE SEQUENCE</scope>
    <source>
        <strain evidence="2">CBS 757.83</strain>
    </source>
</reference>
<dbReference type="AlphaFoldDB" id="A0AAN6PTI2"/>
<feature type="compositionally biased region" description="Basic and acidic residues" evidence="1">
    <location>
        <begin position="52"/>
        <end position="68"/>
    </location>
</feature>
<comment type="caution">
    <text evidence="2">The sequence shown here is derived from an EMBL/GenBank/DDBJ whole genome shotgun (WGS) entry which is preliminary data.</text>
</comment>
<feature type="non-terminal residue" evidence="2">
    <location>
        <position position="1"/>
    </location>
</feature>
<name>A0AAN6PTI2_9PEZI</name>
<reference evidence="2" key="1">
    <citation type="journal article" date="2023" name="Mol. Phylogenet. Evol.">
        <title>Genome-scale phylogeny and comparative genomics of the fungal order Sordariales.</title>
        <authorList>
            <person name="Hensen N."/>
            <person name="Bonometti L."/>
            <person name="Westerberg I."/>
            <person name="Brannstrom I.O."/>
            <person name="Guillou S."/>
            <person name="Cros-Aarteil S."/>
            <person name="Calhoun S."/>
            <person name="Haridas S."/>
            <person name="Kuo A."/>
            <person name="Mondo S."/>
            <person name="Pangilinan J."/>
            <person name="Riley R."/>
            <person name="LaButti K."/>
            <person name="Andreopoulos B."/>
            <person name="Lipzen A."/>
            <person name="Chen C."/>
            <person name="Yan M."/>
            <person name="Daum C."/>
            <person name="Ng V."/>
            <person name="Clum A."/>
            <person name="Steindorff A."/>
            <person name="Ohm R.A."/>
            <person name="Martin F."/>
            <person name="Silar P."/>
            <person name="Natvig D.O."/>
            <person name="Lalanne C."/>
            <person name="Gautier V."/>
            <person name="Ament-Velasquez S.L."/>
            <person name="Kruys A."/>
            <person name="Hutchinson M.I."/>
            <person name="Powell A.J."/>
            <person name="Barry K."/>
            <person name="Miller A.N."/>
            <person name="Grigoriev I.V."/>
            <person name="Debuchy R."/>
            <person name="Gladieux P."/>
            <person name="Hiltunen Thoren M."/>
            <person name="Johannesson H."/>
        </authorList>
    </citation>
    <scope>NUCLEOTIDE SEQUENCE</scope>
    <source>
        <strain evidence="2">CBS 757.83</strain>
    </source>
</reference>
<feature type="region of interest" description="Disordered" evidence="1">
    <location>
        <begin position="47"/>
        <end position="68"/>
    </location>
</feature>
<gene>
    <name evidence="2" type="ORF">N658DRAFT_387344</name>
</gene>
<evidence type="ECO:0000313" key="3">
    <source>
        <dbReference type="Proteomes" id="UP001305647"/>
    </source>
</evidence>
<evidence type="ECO:0000313" key="2">
    <source>
        <dbReference type="EMBL" id="KAK4095795.1"/>
    </source>
</evidence>
<accession>A0AAN6PTI2</accession>
<sequence>GMSPPSAQGVKTKRAMESMQQENDMDWEEENSIERVLRNHKNRTVRATAAERAAERADEGIRGAEQPADRDFNNKLDIIKAEVQMQFRKIMAEELAKMMAQLTEELSQAREQLTR</sequence>
<organism evidence="2 3">
    <name type="scientific">Parathielavia hyrcaniae</name>
    <dbReference type="NCBI Taxonomy" id="113614"/>
    <lineage>
        <taxon>Eukaryota</taxon>
        <taxon>Fungi</taxon>
        <taxon>Dikarya</taxon>
        <taxon>Ascomycota</taxon>
        <taxon>Pezizomycotina</taxon>
        <taxon>Sordariomycetes</taxon>
        <taxon>Sordariomycetidae</taxon>
        <taxon>Sordariales</taxon>
        <taxon>Chaetomiaceae</taxon>
        <taxon>Parathielavia</taxon>
    </lineage>
</organism>
<protein>
    <submittedName>
        <fullName evidence="2">Uncharacterized protein</fullName>
    </submittedName>
</protein>
<proteinExistence type="predicted"/>
<keyword evidence="3" id="KW-1185">Reference proteome</keyword>
<dbReference type="Proteomes" id="UP001305647">
    <property type="component" value="Unassembled WGS sequence"/>
</dbReference>
<feature type="non-terminal residue" evidence="2">
    <location>
        <position position="115"/>
    </location>
</feature>
<evidence type="ECO:0000256" key="1">
    <source>
        <dbReference type="SAM" id="MobiDB-lite"/>
    </source>
</evidence>
<dbReference type="EMBL" id="MU863784">
    <property type="protein sequence ID" value="KAK4095795.1"/>
    <property type="molecule type" value="Genomic_DNA"/>
</dbReference>